<reference evidence="2 3" key="1">
    <citation type="submission" date="2015-07" db="EMBL/GenBank/DDBJ databases">
        <authorList>
            <consortium name="Pathogen Informatics"/>
        </authorList>
    </citation>
    <scope>NUCLEOTIDE SEQUENCE [LARGE SCALE GENOMIC DNA]</scope>
    <source>
        <strain evidence="2 3">A51</strain>
    </source>
</reference>
<evidence type="ECO:0000313" key="2">
    <source>
        <dbReference type="EMBL" id="CSA72502.1"/>
    </source>
</evidence>
<evidence type="ECO:0000256" key="1">
    <source>
        <dbReference type="SAM" id="Phobius"/>
    </source>
</evidence>
<evidence type="ECO:0000313" key="3">
    <source>
        <dbReference type="Proteomes" id="UP000044806"/>
    </source>
</evidence>
<proteinExistence type="predicted"/>
<dbReference type="Proteomes" id="UP000044806">
    <property type="component" value="Unassembled WGS sequence"/>
</dbReference>
<protein>
    <submittedName>
        <fullName evidence="2">Uncharacterized protein</fullName>
    </submittedName>
</protein>
<feature type="transmembrane region" description="Helical" evidence="1">
    <location>
        <begin position="12"/>
        <end position="31"/>
    </location>
</feature>
<keyword evidence="1" id="KW-1133">Transmembrane helix</keyword>
<keyword evidence="1" id="KW-0812">Transmembrane</keyword>
<name>A0A655QS99_VIBCL</name>
<accession>A0A655QS99</accession>
<gene>
    <name evidence="2" type="ORF">ERS013165_02267</name>
</gene>
<dbReference type="AlphaFoldDB" id="A0A655QS99"/>
<keyword evidence="1" id="KW-0472">Membrane</keyword>
<dbReference type="EMBL" id="CWOW01000011">
    <property type="protein sequence ID" value="CSA72502.1"/>
    <property type="molecule type" value="Genomic_DNA"/>
</dbReference>
<sequence>MRQAKDIGREVLAHIIYVNINIAAVMLLLNIQEFRSNQFFGVGAFELLRGTSK</sequence>
<organism evidence="2 3">
    <name type="scientific">Vibrio cholerae</name>
    <dbReference type="NCBI Taxonomy" id="666"/>
    <lineage>
        <taxon>Bacteria</taxon>
        <taxon>Pseudomonadati</taxon>
        <taxon>Pseudomonadota</taxon>
        <taxon>Gammaproteobacteria</taxon>
        <taxon>Vibrionales</taxon>
        <taxon>Vibrionaceae</taxon>
        <taxon>Vibrio</taxon>
    </lineage>
</organism>